<dbReference type="WBParaSite" id="TREG1_120470.1">
    <property type="protein sequence ID" value="TREG1_120470.1"/>
    <property type="gene ID" value="TREG1_120470"/>
</dbReference>
<keyword evidence="1" id="KW-0732">Signal</keyword>
<dbReference type="Gene3D" id="3.90.290.10">
    <property type="entry name" value="TGF-beta binding (TB) domain"/>
    <property type="match status" value="1"/>
</dbReference>
<dbReference type="GO" id="GO:0005615">
    <property type="term" value="C:extracellular space"/>
    <property type="evidence" value="ECO:0007669"/>
    <property type="project" value="TreeGrafter"/>
</dbReference>
<keyword evidence="2" id="KW-0677">Repeat</keyword>
<evidence type="ECO:0000256" key="2">
    <source>
        <dbReference type="ARBA" id="ARBA00022737"/>
    </source>
</evidence>
<dbReference type="SMART" id="SM00280">
    <property type="entry name" value="KAZAL"/>
    <property type="match status" value="2"/>
</dbReference>
<feature type="domain" description="Kazal-like" evidence="6">
    <location>
        <begin position="313"/>
        <end position="377"/>
    </location>
</feature>
<keyword evidence="3" id="KW-1015">Disulfide bond</keyword>
<reference evidence="7" key="1">
    <citation type="submission" date="2022-06" db="EMBL/GenBank/DDBJ databases">
        <authorList>
            <person name="Berger JAMES D."/>
            <person name="Berger JAMES D."/>
        </authorList>
    </citation>
    <scope>NUCLEOTIDE SEQUENCE [LARGE SCALE GENOMIC DNA]</scope>
</reference>
<evidence type="ECO:0000259" key="6">
    <source>
        <dbReference type="PROSITE" id="PS51465"/>
    </source>
</evidence>
<dbReference type="InterPro" id="IPR002350">
    <property type="entry name" value="Kazal_dom"/>
</dbReference>
<dbReference type="Proteomes" id="UP000050795">
    <property type="component" value="Unassembled WGS sequence"/>
</dbReference>
<dbReference type="Pfam" id="PF07648">
    <property type="entry name" value="Kazal_2"/>
    <property type="match status" value="3"/>
</dbReference>
<proteinExistence type="predicted"/>
<dbReference type="PANTHER" id="PTHR13866">
    <property type="entry name" value="SPARC OSTEONECTIN"/>
    <property type="match status" value="1"/>
</dbReference>
<dbReference type="SUPFAM" id="SSF100895">
    <property type="entry name" value="Kazal-type serine protease inhibitors"/>
    <property type="match status" value="2"/>
</dbReference>
<dbReference type="CDD" id="cd00104">
    <property type="entry name" value="KAZAL_FS"/>
    <property type="match status" value="2"/>
</dbReference>
<evidence type="ECO:0000256" key="5">
    <source>
        <dbReference type="SAM" id="MobiDB-lite"/>
    </source>
</evidence>
<feature type="region of interest" description="Disordered" evidence="5">
    <location>
        <begin position="224"/>
        <end position="260"/>
    </location>
</feature>
<feature type="compositionally biased region" description="Acidic residues" evidence="5">
    <location>
        <begin position="239"/>
        <end position="256"/>
    </location>
</feature>
<dbReference type="Gene3D" id="3.30.60.30">
    <property type="match status" value="2"/>
</dbReference>
<evidence type="ECO:0000313" key="8">
    <source>
        <dbReference type="WBParaSite" id="TREG1_120470.1"/>
    </source>
</evidence>
<dbReference type="GO" id="GO:0005518">
    <property type="term" value="F:collagen binding"/>
    <property type="evidence" value="ECO:0007669"/>
    <property type="project" value="TreeGrafter"/>
</dbReference>
<sequence length="518" mass="58346">MMALKHSMTTTVESSFSAKKNHLNHLFSRIFFNLFLIFLLTKCSTMSTSLVSSGSCFAVRLENGNCINLTANNISKLECCKTGGYYLNRRMTREEHLHNNLLFEYGTPNCVEACNEELPSTCRGYICPEGHYCRVIKNEPKCICRSKCSVADYLSGPLCTASYRRFRNKCHLKRARCASPEESLQVVPCPEEGLRCSESSILTENKRDFNSILRSFYPEKLSQLSSSSSSSASRSSALNDDEIFTDGDDDNDDDDGVFGMNRRKAKNLQNYIPSIHDTYDQATPLDDKSNCVDDIPPKELICNRDEYCLLRQFDGRPACEHWSQKSWLTVQECPESTFQEPVCSTDNETFYNSCELKLAGLKNQLEVRIAYKGECRSKVTCSDIKCPREGMKCSPHHITGQPICMDCEDLPIDCNTEFRNGQVFIPSSSSRSSSSSSVGASEFGYPVWERSVKTYGWPTVCASNGKAYANTCFLHVVNCLSDTFIDLKKPGFCSETVPPLIYDWGRNSPKSRSFLDLE</sequence>
<protein>
    <recommendedName>
        <fullName evidence="6">Kazal-like domain-containing protein</fullName>
    </recommendedName>
</protein>
<dbReference type="GO" id="GO:0050840">
    <property type="term" value="F:extracellular matrix binding"/>
    <property type="evidence" value="ECO:0007669"/>
    <property type="project" value="TreeGrafter"/>
</dbReference>
<dbReference type="PROSITE" id="PS51465">
    <property type="entry name" value="KAZAL_2"/>
    <property type="match status" value="1"/>
</dbReference>
<dbReference type="GO" id="GO:0005509">
    <property type="term" value="F:calcium ion binding"/>
    <property type="evidence" value="ECO:0007669"/>
    <property type="project" value="TreeGrafter"/>
</dbReference>
<keyword evidence="7" id="KW-1185">Reference proteome</keyword>
<dbReference type="InterPro" id="IPR036773">
    <property type="entry name" value="TB_dom_sf"/>
</dbReference>
<name>A0AA85IYE1_TRIRE</name>
<dbReference type="InterPro" id="IPR036058">
    <property type="entry name" value="Kazal_dom_sf"/>
</dbReference>
<dbReference type="PANTHER" id="PTHR13866:SF14">
    <property type="entry name" value="BM-40"/>
    <property type="match status" value="1"/>
</dbReference>
<dbReference type="SMART" id="SM00274">
    <property type="entry name" value="FOLN"/>
    <property type="match status" value="2"/>
</dbReference>
<organism evidence="7 8">
    <name type="scientific">Trichobilharzia regenti</name>
    <name type="common">Nasal bird schistosome</name>
    <dbReference type="NCBI Taxonomy" id="157069"/>
    <lineage>
        <taxon>Eukaryota</taxon>
        <taxon>Metazoa</taxon>
        <taxon>Spiralia</taxon>
        <taxon>Lophotrochozoa</taxon>
        <taxon>Platyhelminthes</taxon>
        <taxon>Trematoda</taxon>
        <taxon>Digenea</taxon>
        <taxon>Strigeidida</taxon>
        <taxon>Schistosomatoidea</taxon>
        <taxon>Schistosomatidae</taxon>
        <taxon>Trichobilharzia</taxon>
    </lineage>
</organism>
<dbReference type="AlphaFoldDB" id="A0AA85IYE1"/>
<accession>A0AA85IYE1</accession>
<reference evidence="8" key="2">
    <citation type="submission" date="2023-11" db="UniProtKB">
        <authorList>
            <consortium name="WormBaseParasite"/>
        </authorList>
    </citation>
    <scope>IDENTIFICATION</scope>
</reference>
<evidence type="ECO:0000256" key="4">
    <source>
        <dbReference type="ARBA" id="ARBA00023180"/>
    </source>
</evidence>
<dbReference type="InterPro" id="IPR003645">
    <property type="entry name" value="Fol_N"/>
</dbReference>
<evidence type="ECO:0000313" key="7">
    <source>
        <dbReference type="Proteomes" id="UP000050795"/>
    </source>
</evidence>
<evidence type="ECO:0000256" key="1">
    <source>
        <dbReference type="ARBA" id="ARBA00022729"/>
    </source>
</evidence>
<feature type="compositionally biased region" description="Low complexity" evidence="5">
    <location>
        <begin position="224"/>
        <end position="238"/>
    </location>
</feature>
<evidence type="ECO:0000256" key="3">
    <source>
        <dbReference type="ARBA" id="ARBA00023157"/>
    </source>
</evidence>
<keyword evidence="4" id="KW-0325">Glycoprotein</keyword>